<dbReference type="RefSeq" id="WP_184895794.1">
    <property type="nucleotide sequence ID" value="NZ_JACHMX010000001.1"/>
</dbReference>
<comment type="caution">
    <text evidence="1">The sequence shown here is derived from an EMBL/GenBank/DDBJ whole genome shotgun (WGS) entry which is preliminary data.</text>
</comment>
<organism evidence="1 2">
    <name type="scientific">Amycolatopsis umgeniensis</name>
    <dbReference type="NCBI Taxonomy" id="336628"/>
    <lineage>
        <taxon>Bacteria</taxon>
        <taxon>Bacillati</taxon>
        <taxon>Actinomycetota</taxon>
        <taxon>Actinomycetes</taxon>
        <taxon>Pseudonocardiales</taxon>
        <taxon>Pseudonocardiaceae</taxon>
        <taxon>Amycolatopsis</taxon>
    </lineage>
</organism>
<gene>
    <name evidence="1" type="ORF">HDA45_003052</name>
</gene>
<keyword evidence="2" id="KW-1185">Reference proteome</keyword>
<proteinExistence type="predicted"/>
<name>A0A841B2M2_9PSEU</name>
<dbReference type="AlphaFoldDB" id="A0A841B2M2"/>
<reference evidence="1 2" key="1">
    <citation type="submission" date="2020-08" db="EMBL/GenBank/DDBJ databases">
        <title>Sequencing the genomes of 1000 actinobacteria strains.</title>
        <authorList>
            <person name="Klenk H.-P."/>
        </authorList>
    </citation>
    <scope>NUCLEOTIDE SEQUENCE [LARGE SCALE GENOMIC DNA]</scope>
    <source>
        <strain evidence="1 2">DSM 45272</strain>
    </source>
</reference>
<protein>
    <submittedName>
        <fullName evidence="1">Uncharacterized protein</fullName>
    </submittedName>
</protein>
<sequence length="207" mass="23574">MKEYNWNSTDRQAGDIRLPAELMPNRVALTATAIVTSNDSSRVLLVDPHPEGTWDTWMFPYASLILDKKQIEDDSKSVSKRKFLDLEPGVTLGTLGAALDELMEVYRDEYRQALDTNLNNIMPDVVGDWSGDPFYEHYTLKYSRTSESYTAYRFSYYARTSSTEPSTVDYVWVQPDTLLSIDIEKDAINGKKVAEGDPDALRHLMNI</sequence>
<evidence type="ECO:0000313" key="2">
    <source>
        <dbReference type="Proteomes" id="UP000580861"/>
    </source>
</evidence>
<dbReference type="EMBL" id="JACHMX010000001">
    <property type="protein sequence ID" value="MBB5852965.1"/>
    <property type="molecule type" value="Genomic_DNA"/>
</dbReference>
<evidence type="ECO:0000313" key="1">
    <source>
        <dbReference type="EMBL" id="MBB5852965.1"/>
    </source>
</evidence>
<accession>A0A841B2M2</accession>
<dbReference type="Proteomes" id="UP000580861">
    <property type="component" value="Unassembled WGS sequence"/>
</dbReference>